<dbReference type="CDD" id="cd04301">
    <property type="entry name" value="NAT_SF"/>
    <property type="match status" value="1"/>
</dbReference>
<name>A0ABT6WXY2_9ACTN</name>
<dbReference type="PANTHER" id="PTHR42791">
    <property type="entry name" value="GNAT FAMILY ACETYLTRANSFERASE"/>
    <property type="match status" value="1"/>
</dbReference>
<dbReference type="InterPro" id="IPR000182">
    <property type="entry name" value="GNAT_dom"/>
</dbReference>
<proteinExistence type="predicted"/>
<sequence>MTTPTIRIADGDDVPAIGALIAHSFDDLGPNHFLVPDAVNREAIMASYFAILAGQAVDGGGEVLMLEDAGAPRAVAVWFDRSGEPAPFDDYDRLLEKAVGPYLPRFRELDGLLDKHHPAEPHAHLAFLAVQPGYQGRGFGGRLLAHAHSRFQGSPWFLEATNPRNRALYLRHGYVDMEPATILLSDGTPFYLMWRSADS</sequence>
<gene>
    <name evidence="2" type="ORF">QLQ12_39080</name>
</gene>
<dbReference type="PANTHER" id="PTHR42791:SF1">
    <property type="entry name" value="N-ACETYLTRANSFERASE DOMAIN-CONTAINING PROTEIN"/>
    <property type="match status" value="1"/>
</dbReference>
<accession>A0ABT6WXY2</accession>
<dbReference type="EMBL" id="JASCTH010000035">
    <property type="protein sequence ID" value="MDI6104612.1"/>
    <property type="molecule type" value="Genomic_DNA"/>
</dbReference>
<feature type="domain" description="N-acetyltransferase" evidence="1">
    <location>
        <begin position="61"/>
        <end position="198"/>
    </location>
</feature>
<dbReference type="Pfam" id="PF13508">
    <property type="entry name" value="Acetyltransf_7"/>
    <property type="match status" value="1"/>
</dbReference>
<organism evidence="2 3">
    <name type="scientific">Actinoplanes sandaracinus</name>
    <dbReference type="NCBI Taxonomy" id="3045177"/>
    <lineage>
        <taxon>Bacteria</taxon>
        <taxon>Bacillati</taxon>
        <taxon>Actinomycetota</taxon>
        <taxon>Actinomycetes</taxon>
        <taxon>Micromonosporales</taxon>
        <taxon>Micromonosporaceae</taxon>
        <taxon>Actinoplanes</taxon>
    </lineage>
</organism>
<evidence type="ECO:0000313" key="2">
    <source>
        <dbReference type="EMBL" id="MDI6104612.1"/>
    </source>
</evidence>
<dbReference type="InterPro" id="IPR016181">
    <property type="entry name" value="Acyl_CoA_acyltransferase"/>
</dbReference>
<dbReference type="InterPro" id="IPR052523">
    <property type="entry name" value="Trichothecene_AcTrans"/>
</dbReference>
<dbReference type="RefSeq" id="WP_282766009.1">
    <property type="nucleotide sequence ID" value="NZ_JASCTH010000035.1"/>
</dbReference>
<comment type="caution">
    <text evidence="2">The sequence shown here is derived from an EMBL/GenBank/DDBJ whole genome shotgun (WGS) entry which is preliminary data.</text>
</comment>
<protein>
    <submittedName>
        <fullName evidence="2">GNAT family N-acetyltransferase</fullName>
    </submittedName>
</protein>
<dbReference type="Proteomes" id="UP001241758">
    <property type="component" value="Unassembled WGS sequence"/>
</dbReference>
<keyword evidence="3" id="KW-1185">Reference proteome</keyword>
<dbReference type="SUPFAM" id="SSF55729">
    <property type="entry name" value="Acyl-CoA N-acyltransferases (Nat)"/>
    <property type="match status" value="1"/>
</dbReference>
<dbReference type="PROSITE" id="PS51186">
    <property type="entry name" value="GNAT"/>
    <property type="match status" value="1"/>
</dbReference>
<evidence type="ECO:0000259" key="1">
    <source>
        <dbReference type="PROSITE" id="PS51186"/>
    </source>
</evidence>
<evidence type="ECO:0000313" key="3">
    <source>
        <dbReference type="Proteomes" id="UP001241758"/>
    </source>
</evidence>
<dbReference type="Gene3D" id="3.40.630.30">
    <property type="match status" value="1"/>
</dbReference>
<reference evidence="2 3" key="1">
    <citation type="submission" date="2023-05" db="EMBL/GenBank/DDBJ databases">
        <title>Actinoplanes sp. NEAU-A12 genome sequencing.</title>
        <authorList>
            <person name="Wang Z.-S."/>
        </authorList>
    </citation>
    <scope>NUCLEOTIDE SEQUENCE [LARGE SCALE GENOMIC DNA]</scope>
    <source>
        <strain evidence="2 3">NEAU-A12</strain>
    </source>
</reference>